<dbReference type="InterPro" id="IPR051281">
    <property type="entry name" value="Dual-spec_lipid-protein_phosph"/>
</dbReference>
<dbReference type="PANTHER" id="PTHR12305:SF60">
    <property type="entry name" value="PHOSPHATIDYLINOSITOL 3,4,5-TRISPHOSPHATE 3-PHOSPHATASE TPTE2-RELATED"/>
    <property type="match status" value="1"/>
</dbReference>
<dbReference type="InterPro" id="IPR014020">
    <property type="entry name" value="Tensin_C2-dom"/>
</dbReference>
<dbReference type="EMBL" id="GL377576">
    <property type="protein sequence ID" value="EFJ30154.1"/>
    <property type="molecule type" value="Genomic_DNA"/>
</dbReference>
<dbReference type="InterPro" id="IPR029023">
    <property type="entry name" value="Tensin_phosphatase"/>
</dbReference>
<evidence type="ECO:0000256" key="2">
    <source>
        <dbReference type="ARBA" id="ARBA00022801"/>
    </source>
</evidence>
<organism evidence="9">
    <name type="scientific">Selaginella moellendorffii</name>
    <name type="common">Spikemoss</name>
    <dbReference type="NCBI Taxonomy" id="88036"/>
    <lineage>
        <taxon>Eukaryota</taxon>
        <taxon>Viridiplantae</taxon>
        <taxon>Streptophyta</taxon>
        <taxon>Embryophyta</taxon>
        <taxon>Tracheophyta</taxon>
        <taxon>Lycopodiopsida</taxon>
        <taxon>Selaginellales</taxon>
        <taxon>Selaginellaceae</taxon>
        <taxon>Selaginella</taxon>
    </lineage>
</organism>
<dbReference type="KEGG" id="smo:SELMODRAFT_91219"/>
<evidence type="ECO:0000259" key="6">
    <source>
        <dbReference type="PROSITE" id="PS51181"/>
    </source>
</evidence>
<dbReference type="PANTHER" id="PTHR12305">
    <property type="entry name" value="PHOSPHATASE WITH HOMOLOGY TO TENSIN"/>
    <property type="match status" value="1"/>
</dbReference>
<dbReference type="FunCoup" id="D8RCM2">
    <property type="interactions" value="65"/>
</dbReference>
<dbReference type="InParanoid" id="D8RCM2"/>
<evidence type="ECO:0000256" key="4">
    <source>
        <dbReference type="ARBA" id="ARBA00023098"/>
    </source>
</evidence>
<dbReference type="GO" id="GO:0006629">
    <property type="term" value="P:lipid metabolic process"/>
    <property type="evidence" value="ECO:0007669"/>
    <property type="project" value="UniProtKB-KW"/>
</dbReference>
<dbReference type="PROSITE" id="PS00383">
    <property type="entry name" value="TYR_PHOSPHATASE_1"/>
    <property type="match status" value="1"/>
</dbReference>
<dbReference type="SUPFAM" id="SSF49562">
    <property type="entry name" value="C2 domain (Calcium/lipid-binding domain, CaLB)"/>
    <property type="match status" value="1"/>
</dbReference>
<evidence type="ECO:0000313" key="9">
    <source>
        <dbReference type="Proteomes" id="UP000001514"/>
    </source>
</evidence>
<dbReference type="InterPro" id="IPR035892">
    <property type="entry name" value="C2_domain_sf"/>
</dbReference>
<dbReference type="InterPro" id="IPR045101">
    <property type="entry name" value="PTP_PTEN"/>
</dbReference>
<dbReference type="CDD" id="cd14509">
    <property type="entry name" value="PTP_PTEN"/>
    <property type="match status" value="1"/>
</dbReference>
<evidence type="ECO:0000259" key="5">
    <source>
        <dbReference type="PROSITE" id="PS50056"/>
    </source>
</evidence>
<dbReference type="SUPFAM" id="SSF52799">
    <property type="entry name" value="(Phosphotyrosine protein) phosphatases II"/>
    <property type="match status" value="1"/>
</dbReference>
<proteinExistence type="inferred from homology"/>
<feature type="domain" description="C2 tensin-type" evidence="7">
    <location>
        <begin position="207"/>
        <end position="376"/>
    </location>
</feature>
<dbReference type="eggNOG" id="KOG2283">
    <property type="taxonomic scope" value="Eukaryota"/>
</dbReference>
<dbReference type="HOGENOM" id="CLU_020105_5_0_1"/>
<keyword evidence="4" id="KW-0443">Lipid metabolism</keyword>
<feature type="domain" description="Phosphatase tensin-type" evidence="6">
    <location>
        <begin position="25"/>
        <end position="194"/>
    </location>
</feature>
<evidence type="ECO:0000313" key="8">
    <source>
        <dbReference type="EMBL" id="EFJ30154.1"/>
    </source>
</evidence>
<gene>
    <name evidence="8" type="ORF">SELMODRAFT_91219</name>
</gene>
<evidence type="ECO:0008006" key="10">
    <source>
        <dbReference type="Google" id="ProtNLM"/>
    </source>
</evidence>
<evidence type="ECO:0000256" key="1">
    <source>
        <dbReference type="ARBA" id="ARBA00007881"/>
    </source>
</evidence>
<dbReference type="InterPro" id="IPR000387">
    <property type="entry name" value="Tyr_Pase_dom"/>
</dbReference>
<comment type="similarity">
    <text evidence="1">Belongs to the PTEN phosphatase protein family.</text>
</comment>
<dbReference type="Gene3D" id="2.60.40.1110">
    <property type="match status" value="1"/>
</dbReference>
<dbReference type="GO" id="GO:0004721">
    <property type="term" value="F:phosphoprotein phosphatase activity"/>
    <property type="evidence" value="ECO:0007669"/>
    <property type="project" value="UniProtKB-KW"/>
</dbReference>
<dbReference type="InterPro" id="IPR029021">
    <property type="entry name" value="Prot-tyrosine_phosphatase-like"/>
</dbReference>
<keyword evidence="3" id="KW-0904">Protein phosphatase</keyword>
<dbReference type="PROSITE" id="PS51181">
    <property type="entry name" value="PPASE_TENSIN"/>
    <property type="match status" value="1"/>
</dbReference>
<name>D8RCM2_SELML</name>
<evidence type="ECO:0000259" key="7">
    <source>
        <dbReference type="PROSITE" id="PS51182"/>
    </source>
</evidence>
<keyword evidence="9" id="KW-1185">Reference proteome</keyword>
<dbReference type="OrthoDB" id="266663at2759"/>
<dbReference type="Proteomes" id="UP000001514">
    <property type="component" value="Unassembled WGS sequence"/>
</dbReference>
<dbReference type="SMART" id="SM01326">
    <property type="entry name" value="PTEN_C2"/>
    <property type="match status" value="1"/>
</dbReference>
<feature type="non-terminal residue" evidence="8">
    <location>
        <position position="1"/>
    </location>
</feature>
<dbReference type="GO" id="GO:0016314">
    <property type="term" value="F:phosphatidylinositol-3,4,5-trisphosphate 3-phosphatase activity"/>
    <property type="evidence" value="ECO:0000318"/>
    <property type="project" value="GO_Central"/>
</dbReference>
<dbReference type="AlphaFoldDB" id="D8RCM2"/>
<protein>
    <recommendedName>
        <fullName evidence="10">Phosphatidylinositol-3,4,5-trisphosphate 3-phosphatase</fullName>
    </recommendedName>
</protein>
<dbReference type="InterPro" id="IPR016130">
    <property type="entry name" value="Tyr_Pase_AS"/>
</dbReference>
<accession>D8RCM2</accession>
<dbReference type="OMA" id="QKTCLDY"/>
<evidence type="ECO:0000256" key="3">
    <source>
        <dbReference type="ARBA" id="ARBA00022912"/>
    </source>
</evidence>
<dbReference type="Gene3D" id="3.90.190.10">
    <property type="entry name" value="Protein tyrosine phosphatase superfamily"/>
    <property type="match status" value="1"/>
</dbReference>
<dbReference type="Gramene" id="EFJ30154">
    <property type="protein sequence ID" value="EFJ30154"/>
    <property type="gene ID" value="SELMODRAFT_91219"/>
</dbReference>
<feature type="domain" description="Tyrosine specific protein phosphatases" evidence="5">
    <location>
        <begin position="109"/>
        <end position="168"/>
    </location>
</feature>
<dbReference type="PROSITE" id="PS51182">
    <property type="entry name" value="C2_TENSIN"/>
    <property type="match status" value="1"/>
</dbReference>
<sequence length="393" mass="45206">FLKGRLIEFIAGSHYLRSLVSKERRRLVLGGYNLDMSYITDRLVAMSFPAEDMTAMYRNPMWQVQRALDLKHGSYYKVYNLCVECSYDPGSFHGRVETFPFDDMHVPPLSLIQLFCESVEDWLLQDPRNVAVIHCKAGKGRTGLMVCAYLVYKGMPAEEALQLYGSRRTYNNQGVTIPSQRRYVRYWSKILVFPSDGGVPDVRIPPPKPRELRRIRLYDTNSTDAVKFSIKEIQEEPGELYKSPVEIASGQCEPLKKGFVRTVSPRYYLSFLPKEGDEKSKENQPRFVVQMDTERPNLLKKDCLDHYFDKPICVSGDVRAIFYNKNGGRLFYFCFNTYFISGSMMQLGKGDLDKVTRNGRSIIGQNFCVELIFGPARACNATQNNHHLDCYTL</sequence>
<dbReference type="PROSITE" id="PS50056">
    <property type="entry name" value="TYR_PHOSPHATASE_2"/>
    <property type="match status" value="1"/>
</dbReference>
<dbReference type="Pfam" id="PF10409">
    <property type="entry name" value="PTEN_C2"/>
    <property type="match status" value="1"/>
</dbReference>
<dbReference type="GO" id="GO:0005829">
    <property type="term" value="C:cytosol"/>
    <property type="evidence" value="ECO:0000318"/>
    <property type="project" value="GO_Central"/>
</dbReference>
<dbReference type="STRING" id="88036.D8RCM2"/>
<reference evidence="8 9" key="1">
    <citation type="journal article" date="2011" name="Science">
        <title>The Selaginella genome identifies genetic changes associated with the evolution of vascular plants.</title>
        <authorList>
            <person name="Banks J.A."/>
            <person name="Nishiyama T."/>
            <person name="Hasebe M."/>
            <person name="Bowman J.L."/>
            <person name="Gribskov M."/>
            <person name="dePamphilis C."/>
            <person name="Albert V.A."/>
            <person name="Aono N."/>
            <person name="Aoyama T."/>
            <person name="Ambrose B.A."/>
            <person name="Ashton N.W."/>
            <person name="Axtell M.J."/>
            <person name="Barker E."/>
            <person name="Barker M.S."/>
            <person name="Bennetzen J.L."/>
            <person name="Bonawitz N.D."/>
            <person name="Chapple C."/>
            <person name="Cheng C."/>
            <person name="Correa L.G."/>
            <person name="Dacre M."/>
            <person name="DeBarry J."/>
            <person name="Dreyer I."/>
            <person name="Elias M."/>
            <person name="Engstrom E.M."/>
            <person name="Estelle M."/>
            <person name="Feng L."/>
            <person name="Finet C."/>
            <person name="Floyd S.K."/>
            <person name="Frommer W.B."/>
            <person name="Fujita T."/>
            <person name="Gramzow L."/>
            <person name="Gutensohn M."/>
            <person name="Harholt J."/>
            <person name="Hattori M."/>
            <person name="Heyl A."/>
            <person name="Hirai T."/>
            <person name="Hiwatashi Y."/>
            <person name="Ishikawa M."/>
            <person name="Iwata M."/>
            <person name="Karol K.G."/>
            <person name="Koehler B."/>
            <person name="Kolukisaoglu U."/>
            <person name="Kubo M."/>
            <person name="Kurata T."/>
            <person name="Lalonde S."/>
            <person name="Li K."/>
            <person name="Li Y."/>
            <person name="Litt A."/>
            <person name="Lyons E."/>
            <person name="Manning G."/>
            <person name="Maruyama T."/>
            <person name="Michael T.P."/>
            <person name="Mikami K."/>
            <person name="Miyazaki S."/>
            <person name="Morinaga S."/>
            <person name="Murata T."/>
            <person name="Mueller-Roeber B."/>
            <person name="Nelson D.R."/>
            <person name="Obara M."/>
            <person name="Oguri Y."/>
            <person name="Olmstead R.G."/>
            <person name="Onodera N."/>
            <person name="Petersen B.L."/>
            <person name="Pils B."/>
            <person name="Prigge M."/>
            <person name="Rensing S.A."/>
            <person name="Riano-Pachon D.M."/>
            <person name="Roberts A.W."/>
            <person name="Sato Y."/>
            <person name="Scheller H.V."/>
            <person name="Schulz B."/>
            <person name="Schulz C."/>
            <person name="Shakirov E.V."/>
            <person name="Shibagaki N."/>
            <person name="Shinohara N."/>
            <person name="Shippen D.E."/>
            <person name="Soerensen I."/>
            <person name="Sotooka R."/>
            <person name="Sugimoto N."/>
            <person name="Sugita M."/>
            <person name="Sumikawa N."/>
            <person name="Tanurdzic M."/>
            <person name="Theissen G."/>
            <person name="Ulvskov P."/>
            <person name="Wakazuki S."/>
            <person name="Weng J.K."/>
            <person name="Willats W.W."/>
            <person name="Wipf D."/>
            <person name="Wolf P.G."/>
            <person name="Yang L."/>
            <person name="Zimmer A.D."/>
            <person name="Zhu Q."/>
            <person name="Mitros T."/>
            <person name="Hellsten U."/>
            <person name="Loque D."/>
            <person name="Otillar R."/>
            <person name="Salamov A."/>
            <person name="Schmutz J."/>
            <person name="Shapiro H."/>
            <person name="Lindquist E."/>
            <person name="Lucas S."/>
            <person name="Rokhsar D."/>
            <person name="Grigoriev I.V."/>
        </authorList>
    </citation>
    <scope>NUCLEOTIDE SEQUENCE [LARGE SCALE GENOMIC DNA]</scope>
</reference>
<dbReference type="Pfam" id="PF22785">
    <property type="entry name" value="Tc-R-P"/>
    <property type="match status" value="1"/>
</dbReference>
<keyword evidence="2" id="KW-0378">Hydrolase</keyword>